<dbReference type="OrthoDB" id="5368503at2"/>
<dbReference type="Proteomes" id="UP000242501">
    <property type="component" value="Unassembled WGS sequence"/>
</dbReference>
<name>A0A1G6J4Z6_9GAMM</name>
<dbReference type="EMBL" id="FMYL01000010">
    <property type="protein sequence ID" value="SDC13713.1"/>
    <property type="molecule type" value="Genomic_DNA"/>
</dbReference>
<accession>A0A1G6J4Z6</accession>
<feature type="signal peptide" evidence="1">
    <location>
        <begin position="1"/>
        <end position="20"/>
    </location>
</feature>
<organism evidence="2 3">
    <name type="scientific">Acinetobacter boissieri</name>
    <dbReference type="NCBI Taxonomy" id="1219383"/>
    <lineage>
        <taxon>Bacteria</taxon>
        <taxon>Pseudomonadati</taxon>
        <taxon>Pseudomonadota</taxon>
        <taxon>Gammaproteobacteria</taxon>
        <taxon>Moraxellales</taxon>
        <taxon>Moraxellaceae</taxon>
        <taxon>Acinetobacter</taxon>
    </lineage>
</organism>
<gene>
    <name evidence="2" type="ORF">SAMN05421733_11015</name>
</gene>
<dbReference type="Pfam" id="PF10670">
    <property type="entry name" value="DUF4198"/>
    <property type="match status" value="1"/>
</dbReference>
<sequence length="234" mass="26438">MKLKTFSVLLLSTFSMFTQAHNIWLESNPTNANDFYLKFVNDDGIDVPYTLENIKSVQGSNAQGKIVEYQENTANHLIHFNFTQPITLSTVAFDYGIWSEQPDGKYVKRPRFEVEGSPKAVWATKYHKSILRWNNQVIKPQSQALEFIPMTTKQPQQGQSLDIKILSDGNPAANLPVDFGGEGATYHTNDQGIVTIPVKPNRNIIWVGKRTPIINDNRATESSIESTLIFYAKD</sequence>
<dbReference type="STRING" id="1219383.SAMN05421733_11015"/>
<proteinExistence type="predicted"/>
<keyword evidence="1" id="KW-0732">Signal</keyword>
<dbReference type="AlphaFoldDB" id="A0A1G6J4Z6"/>
<feature type="chain" id="PRO_5017333787" evidence="1">
    <location>
        <begin position="21"/>
        <end position="234"/>
    </location>
</feature>
<reference evidence="3" key="1">
    <citation type="submission" date="2016-09" db="EMBL/GenBank/DDBJ databases">
        <authorList>
            <person name="Varghese N."/>
            <person name="Submissions S."/>
        </authorList>
    </citation>
    <scope>NUCLEOTIDE SEQUENCE [LARGE SCALE GENOMIC DNA]</scope>
    <source>
        <strain evidence="3">ANC 4422</strain>
    </source>
</reference>
<evidence type="ECO:0000256" key="1">
    <source>
        <dbReference type="SAM" id="SignalP"/>
    </source>
</evidence>
<protein>
    <submittedName>
        <fullName evidence="2">Uncharacterized conserved protein, contains GH25 family domain</fullName>
    </submittedName>
</protein>
<dbReference type="InterPro" id="IPR019613">
    <property type="entry name" value="DUF4198"/>
</dbReference>
<dbReference type="RefSeq" id="WP_092749356.1">
    <property type="nucleotide sequence ID" value="NZ_FMYL01000010.1"/>
</dbReference>
<evidence type="ECO:0000313" key="2">
    <source>
        <dbReference type="EMBL" id="SDC13713.1"/>
    </source>
</evidence>
<keyword evidence="3" id="KW-1185">Reference proteome</keyword>
<evidence type="ECO:0000313" key="3">
    <source>
        <dbReference type="Proteomes" id="UP000242501"/>
    </source>
</evidence>